<feature type="region of interest" description="Disordered" evidence="1">
    <location>
        <begin position="1"/>
        <end position="33"/>
    </location>
</feature>
<feature type="compositionally biased region" description="Basic and acidic residues" evidence="1">
    <location>
        <begin position="81"/>
        <end position="96"/>
    </location>
</feature>
<comment type="caution">
    <text evidence="2">The sequence shown here is derived from an EMBL/GenBank/DDBJ whole genome shotgun (WGS) entry which is preliminary data.</text>
</comment>
<organism evidence="2 3">
    <name type="scientific">Claviceps pusilla</name>
    <dbReference type="NCBI Taxonomy" id="123648"/>
    <lineage>
        <taxon>Eukaryota</taxon>
        <taxon>Fungi</taxon>
        <taxon>Dikarya</taxon>
        <taxon>Ascomycota</taxon>
        <taxon>Pezizomycotina</taxon>
        <taxon>Sordariomycetes</taxon>
        <taxon>Hypocreomycetidae</taxon>
        <taxon>Hypocreales</taxon>
        <taxon>Clavicipitaceae</taxon>
        <taxon>Claviceps</taxon>
    </lineage>
</organism>
<evidence type="ECO:0000313" key="2">
    <source>
        <dbReference type="EMBL" id="KAG5982361.1"/>
    </source>
</evidence>
<evidence type="ECO:0000256" key="1">
    <source>
        <dbReference type="SAM" id="MobiDB-lite"/>
    </source>
</evidence>
<sequence length="110" mass="11776">MAMISVTSKKPAIAEADDPGSRKGDVWREQPKPSAASKFFTAVYKSGDLAARSRNSAEARGEPAWPVNGLDSFDSLGGASSDKHKQNARQVHDAKRLPLAVALVSKRNLT</sequence>
<accession>A0A9P7N3F1</accession>
<feature type="region of interest" description="Disordered" evidence="1">
    <location>
        <begin position="51"/>
        <end position="96"/>
    </location>
</feature>
<dbReference type="EMBL" id="SRPW01004446">
    <property type="protein sequence ID" value="KAG5982361.1"/>
    <property type="molecule type" value="Genomic_DNA"/>
</dbReference>
<name>A0A9P7N3F1_9HYPO</name>
<feature type="compositionally biased region" description="Basic and acidic residues" evidence="1">
    <location>
        <begin position="19"/>
        <end position="31"/>
    </location>
</feature>
<evidence type="ECO:0000313" key="3">
    <source>
        <dbReference type="Proteomes" id="UP000748025"/>
    </source>
</evidence>
<gene>
    <name evidence="2" type="ORF">E4U43_006454</name>
</gene>
<dbReference type="AlphaFoldDB" id="A0A9P7N3F1"/>
<proteinExistence type="predicted"/>
<keyword evidence="3" id="KW-1185">Reference proteome</keyword>
<reference evidence="2" key="1">
    <citation type="journal article" date="2020" name="bioRxiv">
        <title>Whole genome comparisons of ergot fungi reveals the divergence and evolution of species within the genus Claviceps are the result of varying mechanisms driving genome evolution and host range expansion.</title>
        <authorList>
            <person name="Wyka S.A."/>
            <person name="Mondo S.J."/>
            <person name="Liu M."/>
            <person name="Dettman J."/>
            <person name="Nalam V."/>
            <person name="Broders K.D."/>
        </authorList>
    </citation>
    <scope>NUCLEOTIDE SEQUENCE</scope>
    <source>
        <strain evidence="2">CCC 602</strain>
    </source>
</reference>
<protein>
    <submittedName>
        <fullName evidence="2">Uncharacterized protein</fullName>
    </submittedName>
</protein>
<dbReference type="Proteomes" id="UP000748025">
    <property type="component" value="Unassembled WGS sequence"/>
</dbReference>